<sequence length="671" mass="75241">MQYRSEIDGLRALAILPVLWLHADLPGLSGGYLGVDVFFVISGFLITGIITREMSQNQFSLVNFYERRARRILPALFLVIAVTSIALPVFSQSPKVLADYGQSIVAVVSFVSNFYFWQTSGYFGSTSELSPMLHTWSLAVEEQYYVFFPLIAMAVLPNGRRFIGTLLSIFVLSLAYAQWQKDVDPTGNFYLLPGRAWELMAGGIASVYIKSDHYQRWQRAYGARLANGGVVMVAASYILFTPETAHPSVFTLLPVAGTVLILLFAVQGTLTARLLSLPGITFVGVVSYSLYLWHQPVLAALRLINEGELTLLYSVIGIGVSFLMSVVSWRFVETPLRNRSRYTRPAIFKYTGVGLACGAVLGLLFVSNVALRSTFEPAPMARYQMLETAHDSHTSQPMAEAPCKLWSPEFDDDFETRFSECAAKYDKAVFILGGSHGMDLYNAVAYNSEYPFVVSVSRGFCRAHGYNGNPKDLPHCQYDDFLAFAKDHARKISLVIYTQTPDRLFAGNNMYEAKREDINTEYVDDVVNYLANIKQTFAIPVLMVGMLPPVTKDPVEWDYKTPFDTQLTQYISTNAIELSQYLDSEFAKRLRSKEIGYISKMDGFGLQLPRDLVIDSTITYSDRRHLSTKGEEVFGRRLLELAFTQGYTQLKPKHGNEPYTNALRPQDSSAN</sequence>
<evidence type="ECO:0000256" key="2">
    <source>
        <dbReference type="SAM" id="Phobius"/>
    </source>
</evidence>
<dbReference type="KEGG" id="salm:D0Y50_09835"/>
<dbReference type="OrthoDB" id="9767863at2"/>
<dbReference type="GO" id="GO:0016020">
    <property type="term" value="C:membrane"/>
    <property type="evidence" value="ECO:0007669"/>
    <property type="project" value="TreeGrafter"/>
</dbReference>
<dbReference type="RefSeq" id="WP_117316737.1">
    <property type="nucleotide sequence ID" value="NZ_CP031769.1"/>
</dbReference>
<gene>
    <name evidence="5" type="ORF">D0Y50_09835</name>
</gene>
<protein>
    <submittedName>
        <fullName evidence="5">Acyltransferase</fullName>
    </submittedName>
</protein>
<feature type="transmembrane region" description="Helical" evidence="2">
    <location>
        <begin position="221"/>
        <end position="240"/>
    </location>
</feature>
<name>A0A346NM88_9ALTE</name>
<evidence type="ECO:0000259" key="3">
    <source>
        <dbReference type="Pfam" id="PF01757"/>
    </source>
</evidence>
<evidence type="ECO:0000259" key="4">
    <source>
        <dbReference type="Pfam" id="PF19040"/>
    </source>
</evidence>
<feature type="transmembrane region" description="Helical" evidence="2">
    <location>
        <begin position="30"/>
        <end position="51"/>
    </location>
</feature>
<dbReference type="PANTHER" id="PTHR23028:SF53">
    <property type="entry name" value="ACYL_TRANSF_3 DOMAIN-CONTAINING PROTEIN"/>
    <property type="match status" value="1"/>
</dbReference>
<feature type="domain" description="Acyltransferase 3" evidence="3">
    <location>
        <begin position="6"/>
        <end position="329"/>
    </location>
</feature>
<keyword evidence="2" id="KW-0472">Membrane</keyword>
<keyword evidence="2" id="KW-0812">Transmembrane</keyword>
<dbReference type="InterPro" id="IPR002656">
    <property type="entry name" value="Acyl_transf_3_dom"/>
</dbReference>
<feature type="transmembrane region" description="Helical" evidence="2">
    <location>
        <begin position="72"/>
        <end position="91"/>
    </location>
</feature>
<organism evidence="5 6">
    <name type="scientific">Salinimonas sediminis</name>
    <dbReference type="NCBI Taxonomy" id="2303538"/>
    <lineage>
        <taxon>Bacteria</taxon>
        <taxon>Pseudomonadati</taxon>
        <taxon>Pseudomonadota</taxon>
        <taxon>Gammaproteobacteria</taxon>
        <taxon>Alteromonadales</taxon>
        <taxon>Alteromonadaceae</taxon>
        <taxon>Alteromonas/Salinimonas group</taxon>
        <taxon>Salinimonas</taxon>
    </lineage>
</organism>
<dbReference type="PANTHER" id="PTHR23028">
    <property type="entry name" value="ACETYLTRANSFERASE"/>
    <property type="match status" value="1"/>
</dbReference>
<dbReference type="GO" id="GO:0009103">
    <property type="term" value="P:lipopolysaccharide biosynthetic process"/>
    <property type="evidence" value="ECO:0007669"/>
    <property type="project" value="TreeGrafter"/>
</dbReference>
<keyword evidence="5" id="KW-0012">Acyltransferase</keyword>
<evidence type="ECO:0000256" key="1">
    <source>
        <dbReference type="SAM" id="MobiDB-lite"/>
    </source>
</evidence>
<dbReference type="GO" id="GO:0016747">
    <property type="term" value="F:acyltransferase activity, transferring groups other than amino-acyl groups"/>
    <property type="evidence" value="ECO:0007669"/>
    <property type="project" value="InterPro"/>
</dbReference>
<keyword evidence="6" id="KW-1185">Reference proteome</keyword>
<feature type="transmembrane region" description="Helical" evidence="2">
    <location>
        <begin position="162"/>
        <end position="179"/>
    </location>
</feature>
<dbReference type="InterPro" id="IPR050879">
    <property type="entry name" value="Acyltransferase_3"/>
</dbReference>
<proteinExistence type="predicted"/>
<feature type="domain" description="SGNH" evidence="4">
    <location>
        <begin position="419"/>
        <end position="638"/>
    </location>
</feature>
<dbReference type="Proteomes" id="UP000262073">
    <property type="component" value="Chromosome"/>
</dbReference>
<feature type="transmembrane region" description="Helical" evidence="2">
    <location>
        <begin position="311"/>
        <end position="332"/>
    </location>
</feature>
<dbReference type="InterPro" id="IPR043968">
    <property type="entry name" value="SGNH"/>
</dbReference>
<evidence type="ECO:0000313" key="5">
    <source>
        <dbReference type="EMBL" id="AXR06645.1"/>
    </source>
</evidence>
<keyword evidence="5" id="KW-0808">Transferase</keyword>
<keyword evidence="2" id="KW-1133">Transmembrane helix</keyword>
<feature type="transmembrane region" description="Helical" evidence="2">
    <location>
        <begin position="353"/>
        <end position="371"/>
    </location>
</feature>
<dbReference type="AlphaFoldDB" id="A0A346NM88"/>
<feature type="transmembrane region" description="Helical" evidence="2">
    <location>
        <begin position="191"/>
        <end position="209"/>
    </location>
</feature>
<reference evidence="5 6" key="1">
    <citation type="submission" date="2018-08" db="EMBL/GenBank/DDBJ databases">
        <title>Salinimonas sediminis sp. nov., a piezophilic bacterium isolated from a deep-sea sediment sample from the New Britain Trench.</title>
        <authorList>
            <person name="Cao J."/>
        </authorList>
    </citation>
    <scope>NUCLEOTIDE SEQUENCE [LARGE SCALE GENOMIC DNA]</scope>
    <source>
        <strain evidence="5 6">N102</strain>
    </source>
</reference>
<dbReference type="Pfam" id="PF01757">
    <property type="entry name" value="Acyl_transf_3"/>
    <property type="match status" value="1"/>
</dbReference>
<dbReference type="Pfam" id="PF19040">
    <property type="entry name" value="SGNH"/>
    <property type="match status" value="1"/>
</dbReference>
<feature type="transmembrane region" description="Helical" evidence="2">
    <location>
        <begin position="246"/>
        <end position="266"/>
    </location>
</feature>
<feature type="region of interest" description="Disordered" evidence="1">
    <location>
        <begin position="650"/>
        <end position="671"/>
    </location>
</feature>
<feature type="transmembrane region" description="Helical" evidence="2">
    <location>
        <begin position="97"/>
        <end position="117"/>
    </location>
</feature>
<evidence type="ECO:0000313" key="6">
    <source>
        <dbReference type="Proteomes" id="UP000262073"/>
    </source>
</evidence>
<feature type="transmembrane region" description="Helical" evidence="2">
    <location>
        <begin position="273"/>
        <end position="291"/>
    </location>
</feature>
<accession>A0A346NM88</accession>
<dbReference type="EMBL" id="CP031769">
    <property type="protein sequence ID" value="AXR06645.1"/>
    <property type="molecule type" value="Genomic_DNA"/>
</dbReference>